<reference evidence="2 3" key="1">
    <citation type="submission" date="2015-03" db="EMBL/GenBank/DDBJ databases">
        <title>Genome assembly of Sandaracinus amylolyticus DSM 53668.</title>
        <authorList>
            <person name="Sharma G."/>
            <person name="Subramanian S."/>
        </authorList>
    </citation>
    <scope>NUCLEOTIDE SEQUENCE [LARGE SCALE GENOMIC DNA]</scope>
    <source>
        <strain evidence="2 3">DSM 53668</strain>
    </source>
</reference>
<dbReference type="EMBL" id="CP011125">
    <property type="protein sequence ID" value="AKF11517.1"/>
    <property type="molecule type" value="Genomic_DNA"/>
</dbReference>
<dbReference type="Proteomes" id="UP000034883">
    <property type="component" value="Chromosome"/>
</dbReference>
<protein>
    <recommendedName>
        <fullName evidence="4">Transmembrane protein</fullName>
    </recommendedName>
</protein>
<evidence type="ECO:0000256" key="1">
    <source>
        <dbReference type="SAM" id="Phobius"/>
    </source>
</evidence>
<feature type="transmembrane region" description="Helical" evidence="1">
    <location>
        <begin position="77"/>
        <end position="100"/>
    </location>
</feature>
<evidence type="ECO:0000313" key="2">
    <source>
        <dbReference type="EMBL" id="AKF11517.1"/>
    </source>
</evidence>
<gene>
    <name evidence="2" type="ORF">DB32_008666</name>
</gene>
<organism evidence="2 3">
    <name type="scientific">Sandaracinus amylolyticus</name>
    <dbReference type="NCBI Taxonomy" id="927083"/>
    <lineage>
        <taxon>Bacteria</taxon>
        <taxon>Pseudomonadati</taxon>
        <taxon>Myxococcota</taxon>
        <taxon>Polyangia</taxon>
        <taxon>Polyangiales</taxon>
        <taxon>Sandaracinaceae</taxon>
        <taxon>Sandaracinus</taxon>
    </lineage>
</organism>
<keyword evidence="3" id="KW-1185">Reference proteome</keyword>
<dbReference type="AlphaFoldDB" id="A0A0F6WAF0"/>
<dbReference type="KEGG" id="samy:DB32_008666"/>
<keyword evidence="1" id="KW-0472">Membrane</keyword>
<evidence type="ECO:0000313" key="3">
    <source>
        <dbReference type="Proteomes" id="UP000034883"/>
    </source>
</evidence>
<sequence length="120" mass="12977">MKQLVAFVLAGGLMFGIAASLSVGLYWLAPIVPCYVTESSPYGGYGGQREDLCTGEQLHSYSYAWGQYRERHEARRVHVVLALGTLGASALAGLLAVSLVQRIERRRKAPAAPSDVRRAA</sequence>
<dbReference type="RefSeq" id="WP_157070351.1">
    <property type="nucleotide sequence ID" value="NZ_CP011125.1"/>
</dbReference>
<keyword evidence="1" id="KW-0812">Transmembrane</keyword>
<name>A0A0F6WAF0_9BACT</name>
<proteinExistence type="predicted"/>
<keyword evidence="1" id="KW-1133">Transmembrane helix</keyword>
<accession>A0A0F6WAF0</accession>
<evidence type="ECO:0008006" key="4">
    <source>
        <dbReference type="Google" id="ProtNLM"/>
    </source>
</evidence>